<gene>
    <name evidence="2" type="ORF">A3E44_03185</name>
</gene>
<evidence type="ECO:0000256" key="1">
    <source>
        <dbReference type="SAM" id="Phobius"/>
    </source>
</evidence>
<protein>
    <submittedName>
        <fullName evidence="2">Uncharacterized protein</fullName>
    </submittedName>
</protein>
<proteinExistence type="predicted"/>
<evidence type="ECO:0000313" key="2">
    <source>
        <dbReference type="EMBL" id="OGM55263.1"/>
    </source>
</evidence>
<reference evidence="2 3" key="1">
    <citation type="journal article" date="2016" name="Nat. Commun.">
        <title>Thousands of microbial genomes shed light on interconnected biogeochemical processes in an aquifer system.</title>
        <authorList>
            <person name="Anantharaman K."/>
            <person name="Brown C.T."/>
            <person name="Hug L.A."/>
            <person name="Sharon I."/>
            <person name="Castelle C.J."/>
            <person name="Probst A.J."/>
            <person name="Thomas B.C."/>
            <person name="Singh A."/>
            <person name="Wilkins M.J."/>
            <person name="Karaoz U."/>
            <person name="Brodie E.L."/>
            <person name="Williams K.H."/>
            <person name="Hubbard S.S."/>
            <person name="Banfield J.F."/>
        </authorList>
    </citation>
    <scope>NUCLEOTIDE SEQUENCE [LARGE SCALE GENOMIC DNA]</scope>
</reference>
<feature type="transmembrane region" description="Helical" evidence="1">
    <location>
        <begin position="5"/>
        <end position="23"/>
    </location>
</feature>
<keyword evidence="1" id="KW-0472">Membrane</keyword>
<keyword evidence="1" id="KW-0812">Transmembrane</keyword>
<dbReference type="EMBL" id="MGGW01000004">
    <property type="protein sequence ID" value="OGM55263.1"/>
    <property type="molecule type" value="Genomic_DNA"/>
</dbReference>
<dbReference type="Proteomes" id="UP000178603">
    <property type="component" value="Unassembled WGS sequence"/>
</dbReference>
<dbReference type="AlphaFoldDB" id="A0A1F8AU36"/>
<evidence type="ECO:0000313" key="3">
    <source>
        <dbReference type="Proteomes" id="UP000178603"/>
    </source>
</evidence>
<sequence length="82" mass="8755">MSTKLLLIGGFGALGSLFLYGTLAPQPEILTVAGIFGLVFLVGLLTDGSAIWRSWSGRLFLLIFALADLLLLATLYTARNLP</sequence>
<comment type="caution">
    <text evidence="2">The sequence shown here is derived from an EMBL/GenBank/DDBJ whole genome shotgun (WGS) entry which is preliminary data.</text>
</comment>
<name>A0A1F8AU36_9BACT</name>
<accession>A0A1F8AU36</accession>
<keyword evidence="1" id="KW-1133">Transmembrane helix</keyword>
<organism evidence="2 3">
    <name type="scientific">Candidatus Woesebacteria bacterium RIFCSPHIGHO2_12_FULL_41_24</name>
    <dbReference type="NCBI Taxonomy" id="1802510"/>
    <lineage>
        <taxon>Bacteria</taxon>
        <taxon>Candidatus Woeseibacteriota</taxon>
    </lineage>
</organism>
<feature type="transmembrane region" description="Helical" evidence="1">
    <location>
        <begin position="29"/>
        <end position="52"/>
    </location>
</feature>
<feature type="transmembrane region" description="Helical" evidence="1">
    <location>
        <begin position="59"/>
        <end position="78"/>
    </location>
</feature>